<dbReference type="EMBL" id="JAFBFH010000044">
    <property type="protein sequence ID" value="MBM7717338.1"/>
    <property type="molecule type" value="Genomic_DNA"/>
</dbReference>
<sequence length="80" mass="9489">MGYIAPVTAYQYEDYKRRIEQAEHIQDPMPVTPTAKVERIFGRRILPFYQEGKYYPEKSKQQAKELLDPTGKGRYVNEYV</sequence>
<accession>A0ABS2RCF2</accession>
<organism evidence="1 2">
    <name type="scientific">Siminovitchia thermophila</name>
    <dbReference type="NCBI Taxonomy" id="1245522"/>
    <lineage>
        <taxon>Bacteria</taxon>
        <taxon>Bacillati</taxon>
        <taxon>Bacillota</taxon>
        <taxon>Bacilli</taxon>
        <taxon>Bacillales</taxon>
        <taxon>Bacillaceae</taxon>
        <taxon>Siminovitchia</taxon>
    </lineage>
</organism>
<gene>
    <name evidence="1" type="ORF">JOC94_004365</name>
</gene>
<evidence type="ECO:0000313" key="2">
    <source>
        <dbReference type="Proteomes" id="UP000823485"/>
    </source>
</evidence>
<dbReference type="Proteomes" id="UP000823485">
    <property type="component" value="Unassembled WGS sequence"/>
</dbReference>
<dbReference type="GO" id="GO:0000428">
    <property type="term" value="C:DNA-directed RNA polymerase complex"/>
    <property type="evidence" value="ECO:0007669"/>
    <property type="project" value="UniProtKB-KW"/>
</dbReference>
<name>A0ABS2RCF2_9BACI</name>
<evidence type="ECO:0000313" key="1">
    <source>
        <dbReference type="EMBL" id="MBM7717338.1"/>
    </source>
</evidence>
<keyword evidence="1" id="KW-0804">Transcription</keyword>
<keyword evidence="2" id="KW-1185">Reference proteome</keyword>
<proteinExistence type="predicted"/>
<protein>
    <submittedName>
        <fullName evidence="1">DNA-directed RNA polymerase subunit N (RpoN/RPB10)</fullName>
    </submittedName>
</protein>
<keyword evidence="1" id="KW-0240">DNA-directed RNA polymerase</keyword>
<reference evidence="1 2" key="1">
    <citation type="submission" date="2021-01" db="EMBL/GenBank/DDBJ databases">
        <title>Genomic Encyclopedia of Type Strains, Phase IV (KMG-IV): sequencing the most valuable type-strain genomes for metagenomic binning, comparative biology and taxonomic classification.</title>
        <authorList>
            <person name="Goeker M."/>
        </authorList>
    </citation>
    <scope>NUCLEOTIDE SEQUENCE [LARGE SCALE GENOMIC DNA]</scope>
    <source>
        <strain evidence="1 2">DSM 105453</strain>
    </source>
</reference>
<dbReference type="RefSeq" id="WP_077110279.1">
    <property type="nucleotide sequence ID" value="NZ_JAFBFH010000044.1"/>
</dbReference>
<comment type="caution">
    <text evidence="1">The sequence shown here is derived from an EMBL/GenBank/DDBJ whole genome shotgun (WGS) entry which is preliminary data.</text>
</comment>